<organism evidence="2 3">
    <name type="scientific">Timema podura</name>
    <name type="common">Walking stick</name>
    <dbReference type="NCBI Taxonomy" id="61482"/>
    <lineage>
        <taxon>Eukaryota</taxon>
        <taxon>Metazoa</taxon>
        <taxon>Ecdysozoa</taxon>
        <taxon>Arthropoda</taxon>
        <taxon>Hexapoda</taxon>
        <taxon>Insecta</taxon>
        <taxon>Pterygota</taxon>
        <taxon>Neoptera</taxon>
        <taxon>Polyneoptera</taxon>
        <taxon>Phasmatodea</taxon>
        <taxon>Timematodea</taxon>
        <taxon>Timematoidea</taxon>
        <taxon>Timematidae</taxon>
        <taxon>Timema</taxon>
    </lineage>
</organism>
<feature type="compositionally biased region" description="Polar residues" evidence="1">
    <location>
        <begin position="1"/>
        <end position="20"/>
    </location>
</feature>
<feature type="non-terminal residue" evidence="2">
    <location>
        <position position="111"/>
    </location>
</feature>
<name>A0ABN7PU14_TIMPD</name>
<feature type="region of interest" description="Disordered" evidence="1">
    <location>
        <begin position="1"/>
        <end position="78"/>
    </location>
</feature>
<accession>A0ABN7PU14</accession>
<evidence type="ECO:0000313" key="2">
    <source>
        <dbReference type="EMBL" id="CAG2069129.1"/>
    </source>
</evidence>
<gene>
    <name evidence="2" type="ORF">TPAB3V08_LOCUS16072</name>
</gene>
<feature type="compositionally biased region" description="Basic residues" evidence="1">
    <location>
        <begin position="49"/>
        <end position="71"/>
    </location>
</feature>
<dbReference type="Proteomes" id="UP001153148">
    <property type="component" value="Unassembled WGS sequence"/>
</dbReference>
<sequence>MTTLSDSTIENELINSSSGSEYDPESETTSNEDGSSEREENPFDPATKSLRKPARKRQKHSGSHHISMRKAKLNEGKGYTTRHNKIVLAKTFKNTNCGCSKGCNGFVTEEQ</sequence>
<keyword evidence="3" id="KW-1185">Reference proteome</keyword>
<evidence type="ECO:0000256" key="1">
    <source>
        <dbReference type="SAM" id="MobiDB-lite"/>
    </source>
</evidence>
<proteinExistence type="predicted"/>
<protein>
    <submittedName>
        <fullName evidence="2">Uncharacterized protein</fullName>
    </submittedName>
</protein>
<reference evidence="2" key="1">
    <citation type="submission" date="2021-03" db="EMBL/GenBank/DDBJ databases">
        <authorList>
            <person name="Tran Van P."/>
        </authorList>
    </citation>
    <scope>NUCLEOTIDE SEQUENCE</scope>
</reference>
<comment type="caution">
    <text evidence="2">The sequence shown here is derived from an EMBL/GenBank/DDBJ whole genome shotgun (WGS) entry which is preliminary data.</text>
</comment>
<dbReference type="EMBL" id="CAJPIN010118094">
    <property type="protein sequence ID" value="CAG2069129.1"/>
    <property type="molecule type" value="Genomic_DNA"/>
</dbReference>
<evidence type="ECO:0000313" key="3">
    <source>
        <dbReference type="Proteomes" id="UP001153148"/>
    </source>
</evidence>